<evidence type="ECO:0000256" key="6">
    <source>
        <dbReference type="ARBA" id="ARBA00022989"/>
    </source>
</evidence>
<reference evidence="8 9" key="1">
    <citation type="submission" date="2018-11" db="EMBL/GenBank/DDBJ databases">
        <title>The draft genome sequence of Amphritea balenae JAMM 1525T.</title>
        <authorList>
            <person name="Fang Z."/>
            <person name="Zhang Y."/>
            <person name="Han X."/>
        </authorList>
    </citation>
    <scope>NUCLEOTIDE SEQUENCE [LARGE SCALE GENOMIC DNA]</scope>
    <source>
        <strain evidence="8 9">JAMM 1525</strain>
    </source>
</reference>
<keyword evidence="5" id="KW-1278">Translocase</keyword>
<protein>
    <recommendedName>
        <fullName evidence="10">Electron transport complex subunit RsxE</fullName>
    </recommendedName>
</protein>
<keyword evidence="6" id="KW-1133">Transmembrane helix</keyword>
<accession>A0A3P1SL85</accession>
<dbReference type="PANTHER" id="PTHR30586:SF0">
    <property type="entry name" value="ION-TRANSLOCATING OXIDOREDUCTASE COMPLEX SUBUNIT E"/>
    <property type="match status" value="1"/>
</dbReference>
<proteinExistence type="predicted"/>
<evidence type="ECO:0000256" key="3">
    <source>
        <dbReference type="ARBA" id="ARBA00022519"/>
    </source>
</evidence>
<evidence type="ECO:0008006" key="10">
    <source>
        <dbReference type="Google" id="ProtNLM"/>
    </source>
</evidence>
<evidence type="ECO:0000256" key="1">
    <source>
        <dbReference type="ARBA" id="ARBA00004127"/>
    </source>
</evidence>
<dbReference type="RefSeq" id="WP_124927118.1">
    <property type="nucleotide sequence ID" value="NZ_BMOH01000003.1"/>
</dbReference>
<dbReference type="InterPro" id="IPR003667">
    <property type="entry name" value="NqrDE/RnfAE"/>
</dbReference>
<comment type="caution">
    <text evidence="8">The sequence shown here is derived from an EMBL/GenBank/DDBJ whole genome shotgun (WGS) entry which is preliminary data.</text>
</comment>
<dbReference type="OrthoDB" id="9782945at2"/>
<dbReference type="Pfam" id="PF02508">
    <property type="entry name" value="Rnf-Nqr"/>
    <property type="match status" value="1"/>
</dbReference>
<name>A0A3P1SL85_9GAMM</name>
<evidence type="ECO:0000313" key="9">
    <source>
        <dbReference type="Proteomes" id="UP000267535"/>
    </source>
</evidence>
<dbReference type="AlphaFoldDB" id="A0A3P1SL85"/>
<keyword evidence="3" id="KW-0997">Cell inner membrane</keyword>
<dbReference type="GO" id="GO:0012505">
    <property type="term" value="C:endomembrane system"/>
    <property type="evidence" value="ECO:0007669"/>
    <property type="project" value="UniProtKB-SubCell"/>
</dbReference>
<keyword evidence="4" id="KW-0812">Transmembrane</keyword>
<evidence type="ECO:0000256" key="7">
    <source>
        <dbReference type="ARBA" id="ARBA00023136"/>
    </source>
</evidence>
<keyword evidence="7" id="KW-0472">Membrane</keyword>
<dbReference type="EMBL" id="RQXV01000009">
    <property type="protein sequence ID" value="RRC98023.1"/>
    <property type="molecule type" value="Genomic_DNA"/>
</dbReference>
<dbReference type="PANTHER" id="PTHR30586">
    <property type="entry name" value="ELECTRON TRANSPORT COMPLEX PROTEIN RNFE"/>
    <property type="match status" value="1"/>
</dbReference>
<keyword evidence="9" id="KW-1185">Reference proteome</keyword>
<gene>
    <name evidence="8" type="ORF">EHS89_15730</name>
</gene>
<keyword evidence="2" id="KW-0813">Transport</keyword>
<evidence type="ECO:0000256" key="5">
    <source>
        <dbReference type="ARBA" id="ARBA00022967"/>
    </source>
</evidence>
<dbReference type="Proteomes" id="UP000267535">
    <property type="component" value="Unassembled WGS sequence"/>
</dbReference>
<comment type="subcellular location">
    <subcellularLocation>
        <location evidence="1">Endomembrane system</location>
        <topology evidence="1">Multi-pass membrane protein</topology>
    </subcellularLocation>
</comment>
<organism evidence="8 9">
    <name type="scientific">Amphritea balenae</name>
    <dbReference type="NCBI Taxonomy" id="452629"/>
    <lineage>
        <taxon>Bacteria</taxon>
        <taxon>Pseudomonadati</taxon>
        <taxon>Pseudomonadota</taxon>
        <taxon>Gammaproteobacteria</taxon>
        <taxon>Oceanospirillales</taxon>
        <taxon>Oceanospirillaceae</taxon>
        <taxon>Amphritea</taxon>
    </lineage>
</organism>
<evidence type="ECO:0000256" key="2">
    <source>
        <dbReference type="ARBA" id="ARBA00022448"/>
    </source>
</evidence>
<dbReference type="GO" id="GO:0005886">
    <property type="term" value="C:plasma membrane"/>
    <property type="evidence" value="ECO:0007669"/>
    <property type="project" value="TreeGrafter"/>
</dbReference>
<sequence length="72" mass="7316">MSTYSQIIRDGLWHNNVVFGQLLALCPLLAVTSTATNGLGMGMELSSTAVVIPVSSSIANAPANVPVNGASS</sequence>
<keyword evidence="3" id="KW-1003">Cell membrane</keyword>
<evidence type="ECO:0000313" key="8">
    <source>
        <dbReference type="EMBL" id="RRC98023.1"/>
    </source>
</evidence>
<evidence type="ECO:0000256" key="4">
    <source>
        <dbReference type="ARBA" id="ARBA00022692"/>
    </source>
</evidence>